<proteinExistence type="predicted"/>
<sequence length="252" mass="26435">MENPRTDSTDGARLHARAQAQHASMRIPAAPDGVDTATLIWSESIPANGYATKVLARGSRLRLIDIEGGACAHLLLYRADAPWERLNVADTMKVPWQAYLGAGHPLLSDQGRVLATVVADSSGHHDMLCGPDAIGRQLLLLGAIKHGMGIRDVAPSVSLFRGVRVDPVSGALAFTGSAGPGAATDLLIHLPVVLVVANAAHPLDPHPPATPLDVVAWRAGEQLADLADQDPEYLRAVQNTEAAWAAGTGECS</sequence>
<reference evidence="2 3" key="1">
    <citation type="submission" date="2018-02" db="EMBL/GenBank/DDBJ databases">
        <title>Draft genome sequence of Mycobacterium virginiense isolated from mud of a swine farm in Japan.</title>
        <authorList>
            <person name="Ohya K."/>
        </authorList>
    </citation>
    <scope>NUCLEOTIDE SEQUENCE [LARGE SCALE GENOMIC DNA]</scope>
    <source>
        <strain evidence="2 3">GF75</strain>
    </source>
</reference>
<evidence type="ECO:0000313" key="2">
    <source>
        <dbReference type="EMBL" id="PQM51720.1"/>
    </source>
</evidence>
<dbReference type="InterPro" id="IPR018959">
    <property type="entry name" value="DUF1989"/>
</dbReference>
<comment type="caution">
    <text evidence="2">The sequence shown here is derived from an EMBL/GenBank/DDBJ whole genome shotgun (WGS) entry which is preliminary data.</text>
</comment>
<evidence type="ECO:0000313" key="3">
    <source>
        <dbReference type="Proteomes" id="UP000237911"/>
    </source>
</evidence>
<accession>A0A9X7IM34</accession>
<dbReference type="RefSeq" id="WP_046284797.1">
    <property type="nucleotide sequence ID" value="NZ_CP092430.2"/>
</dbReference>
<keyword evidence="3" id="KW-1185">Reference proteome</keyword>
<name>A0A9X7IM34_9MYCO</name>
<dbReference type="Proteomes" id="UP000237911">
    <property type="component" value="Unassembled WGS sequence"/>
</dbReference>
<dbReference type="Pfam" id="PF09347">
    <property type="entry name" value="DUF1989"/>
    <property type="match status" value="1"/>
</dbReference>
<dbReference type="AlphaFoldDB" id="A0A9X7IM34"/>
<dbReference type="PANTHER" id="PTHR31527">
    <property type="entry name" value="RE64534P"/>
    <property type="match status" value="1"/>
</dbReference>
<evidence type="ECO:0000259" key="1">
    <source>
        <dbReference type="Pfam" id="PF09347"/>
    </source>
</evidence>
<gene>
    <name evidence="2" type="ORF">C5U48_13245</name>
</gene>
<protein>
    <submittedName>
        <fullName evidence="2">DUF1989 domain-containing protein</fullName>
    </submittedName>
</protein>
<dbReference type="EMBL" id="PUEV01000057">
    <property type="protein sequence ID" value="PQM51720.1"/>
    <property type="molecule type" value="Genomic_DNA"/>
</dbReference>
<organism evidence="2 3">
    <name type="scientific">Mycolicibacter virginiensis</name>
    <dbReference type="NCBI Taxonomy" id="1795032"/>
    <lineage>
        <taxon>Bacteria</taxon>
        <taxon>Bacillati</taxon>
        <taxon>Actinomycetota</taxon>
        <taxon>Actinomycetes</taxon>
        <taxon>Mycobacteriales</taxon>
        <taxon>Mycobacteriaceae</taxon>
        <taxon>Mycolicibacter</taxon>
    </lineage>
</organism>
<dbReference type="PANTHER" id="PTHR31527:SF0">
    <property type="entry name" value="RE64534P"/>
    <property type="match status" value="1"/>
</dbReference>
<feature type="domain" description="DUF1989" evidence="1">
    <location>
        <begin position="44"/>
        <end position="192"/>
    </location>
</feature>